<keyword evidence="4" id="KW-0804">Transcription</keyword>
<evidence type="ECO:0000313" key="7">
    <source>
        <dbReference type="EMBL" id="CAH8321493.1"/>
    </source>
</evidence>
<evidence type="ECO:0000256" key="1">
    <source>
        <dbReference type="ARBA" id="ARBA00004123"/>
    </source>
</evidence>
<evidence type="ECO:0000256" key="4">
    <source>
        <dbReference type="ARBA" id="ARBA00023163"/>
    </source>
</evidence>
<feature type="domain" description="MADS-box" evidence="6">
    <location>
        <begin position="118"/>
        <end position="153"/>
    </location>
</feature>
<dbReference type="InterPro" id="IPR002100">
    <property type="entry name" value="TF_MADSbox"/>
</dbReference>
<name>A0ABC8JC78_ERUVS</name>
<dbReference type="InterPro" id="IPR050142">
    <property type="entry name" value="MADS-box/MEF2_TF"/>
</dbReference>
<dbReference type="Gene3D" id="3.40.1810.10">
    <property type="entry name" value="Transcription factor, MADS-box"/>
    <property type="match status" value="1"/>
</dbReference>
<keyword evidence="3" id="KW-0238">DNA-binding</keyword>
<evidence type="ECO:0000256" key="5">
    <source>
        <dbReference type="ARBA" id="ARBA00023242"/>
    </source>
</evidence>
<sequence length="174" mass="19607">MTSILNNTVSSILSSRVNTTERLGVLSLRNPDSVEFTRRRRRLVVRAAETDTDKGFVNEFESRRQLNLGYRTRHQSVVQALTSFLVSKELLKRLWQKISDPESIAEILKQYSHVLSCAGLLKKAHELSVLCDAEVAVIVFSKSGKLFEFSSGSKAQEKIFARFSWVKATGDGKL</sequence>
<evidence type="ECO:0000259" key="6">
    <source>
        <dbReference type="PROSITE" id="PS50066"/>
    </source>
</evidence>
<keyword evidence="5" id="KW-0539">Nucleus</keyword>
<dbReference type="Pfam" id="PF00319">
    <property type="entry name" value="SRF-TF"/>
    <property type="match status" value="1"/>
</dbReference>
<evidence type="ECO:0000256" key="3">
    <source>
        <dbReference type="ARBA" id="ARBA00023125"/>
    </source>
</evidence>
<dbReference type="Proteomes" id="UP001642260">
    <property type="component" value="Unassembled WGS sequence"/>
</dbReference>
<protein>
    <recommendedName>
        <fullName evidence="6">MADS-box domain-containing protein</fullName>
    </recommendedName>
</protein>
<keyword evidence="2" id="KW-0805">Transcription regulation</keyword>
<proteinExistence type="predicted"/>
<dbReference type="AlphaFoldDB" id="A0ABC8JC78"/>
<dbReference type="GO" id="GO:0005634">
    <property type="term" value="C:nucleus"/>
    <property type="evidence" value="ECO:0007669"/>
    <property type="project" value="UniProtKB-SubCell"/>
</dbReference>
<accession>A0ABC8JC78</accession>
<dbReference type="PROSITE" id="PS50066">
    <property type="entry name" value="MADS_BOX_2"/>
    <property type="match status" value="1"/>
</dbReference>
<dbReference type="PANTHER" id="PTHR48019">
    <property type="entry name" value="SERUM RESPONSE FACTOR HOMOLOG"/>
    <property type="match status" value="1"/>
</dbReference>
<dbReference type="GO" id="GO:0003677">
    <property type="term" value="F:DNA binding"/>
    <property type="evidence" value="ECO:0007669"/>
    <property type="project" value="UniProtKB-KW"/>
</dbReference>
<dbReference type="SMART" id="SM00432">
    <property type="entry name" value="MADS"/>
    <property type="match status" value="1"/>
</dbReference>
<dbReference type="InterPro" id="IPR036879">
    <property type="entry name" value="TF_MADSbox_sf"/>
</dbReference>
<dbReference type="PRINTS" id="PR00404">
    <property type="entry name" value="MADSDOMAIN"/>
</dbReference>
<reference evidence="7 8" key="1">
    <citation type="submission" date="2022-03" db="EMBL/GenBank/DDBJ databases">
        <authorList>
            <person name="Macdonald S."/>
            <person name="Ahmed S."/>
            <person name="Newling K."/>
        </authorList>
    </citation>
    <scope>NUCLEOTIDE SEQUENCE [LARGE SCALE GENOMIC DNA]</scope>
</reference>
<keyword evidence="8" id="KW-1185">Reference proteome</keyword>
<dbReference type="SUPFAM" id="SSF55455">
    <property type="entry name" value="SRF-like"/>
    <property type="match status" value="1"/>
</dbReference>
<evidence type="ECO:0000256" key="2">
    <source>
        <dbReference type="ARBA" id="ARBA00023015"/>
    </source>
</evidence>
<evidence type="ECO:0000313" key="8">
    <source>
        <dbReference type="Proteomes" id="UP001642260"/>
    </source>
</evidence>
<dbReference type="EMBL" id="CAKOAT010096154">
    <property type="protein sequence ID" value="CAH8321493.1"/>
    <property type="molecule type" value="Genomic_DNA"/>
</dbReference>
<comment type="caution">
    <text evidence="7">The sequence shown here is derived from an EMBL/GenBank/DDBJ whole genome shotgun (WGS) entry which is preliminary data.</text>
</comment>
<organism evidence="7 8">
    <name type="scientific">Eruca vesicaria subsp. sativa</name>
    <name type="common">Garden rocket</name>
    <name type="synonym">Eruca sativa</name>
    <dbReference type="NCBI Taxonomy" id="29727"/>
    <lineage>
        <taxon>Eukaryota</taxon>
        <taxon>Viridiplantae</taxon>
        <taxon>Streptophyta</taxon>
        <taxon>Embryophyta</taxon>
        <taxon>Tracheophyta</taxon>
        <taxon>Spermatophyta</taxon>
        <taxon>Magnoliopsida</taxon>
        <taxon>eudicotyledons</taxon>
        <taxon>Gunneridae</taxon>
        <taxon>Pentapetalae</taxon>
        <taxon>rosids</taxon>
        <taxon>malvids</taxon>
        <taxon>Brassicales</taxon>
        <taxon>Brassicaceae</taxon>
        <taxon>Brassiceae</taxon>
        <taxon>Eruca</taxon>
    </lineage>
</organism>
<gene>
    <name evidence="7" type="ORF">ERUC_LOCUS9371</name>
</gene>
<comment type="subcellular location">
    <subcellularLocation>
        <location evidence="1">Nucleus</location>
    </subcellularLocation>
</comment>